<dbReference type="EMBL" id="CAJJDN010000259">
    <property type="protein sequence ID" value="CAD8130055.1"/>
    <property type="molecule type" value="Genomic_DNA"/>
</dbReference>
<accession>A0A8S1RSP5</accession>
<reference evidence="1" key="1">
    <citation type="submission" date="2021-01" db="EMBL/GenBank/DDBJ databases">
        <authorList>
            <consortium name="Genoscope - CEA"/>
            <person name="William W."/>
        </authorList>
    </citation>
    <scope>NUCLEOTIDE SEQUENCE</scope>
</reference>
<dbReference type="AlphaFoldDB" id="A0A8S1RSP5"/>
<evidence type="ECO:0000313" key="2">
    <source>
        <dbReference type="Proteomes" id="UP000692954"/>
    </source>
</evidence>
<evidence type="ECO:0000313" key="1">
    <source>
        <dbReference type="EMBL" id="CAD8130055.1"/>
    </source>
</evidence>
<comment type="caution">
    <text evidence="1">The sequence shown here is derived from an EMBL/GenBank/DDBJ whole genome shotgun (WGS) entry which is preliminary data.</text>
</comment>
<gene>
    <name evidence="1" type="ORF">PSON_ATCC_30995.1.T2590009</name>
</gene>
<name>A0A8S1RSP5_9CILI</name>
<keyword evidence="2" id="KW-1185">Reference proteome</keyword>
<protein>
    <submittedName>
        <fullName evidence="1">Uncharacterized protein</fullName>
    </submittedName>
</protein>
<dbReference type="Proteomes" id="UP000692954">
    <property type="component" value="Unassembled WGS sequence"/>
</dbReference>
<organism evidence="1 2">
    <name type="scientific">Paramecium sonneborni</name>
    <dbReference type="NCBI Taxonomy" id="65129"/>
    <lineage>
        <taxon>Eukaryota</taxon>
        <taxon>Sar</taxon>
        <taxon>Alveolata</taxon>
        <taxon>Ciliophora</taxon>
        <taxon>Intramacronucleata</taxon>
        <taxon>Oligohymenophorea</taxon>
        <taxon>Peniculida</taxon>
        <taxon>Parameciidae</taxon>
        <taxon>Paramecium</taxon>
    </lineage>
</organism>
<sequence length="105" mass="12646">MMLIHLTLMDQIYHQKQKQTEENYYFFIDRSDQMKGQRIQIAKQLLVVFLQILPEFFLELMEKNVQKTIILQSIIIKQSNLIIQLDLPERNISQIIQNQSLQLKK</sequence>
<proteinExistence type="predicted"/>